<feature type="domain" description="Heme haloperoxidase family profile" evidence="10">
    <location>
        <begin position="49"/>
        <end position="273"/>
    </location>
</feature>
<feature type="chain" id="PRO_5045398884" description="Heme haloperoxidase family profile domain-containing protein" evidence="9">
    <location>
        <begin position="18"/>
        <end position="770"/>
    </location>
</feature>
<comment type="cofactor">
    <cofactor evidence="1">
        <name>heme b</name>
        <dbReference type="ChEBI" id="CHEBI:60344"/>
    </cofactor>
</comment>
<name>A0ABR3SVF5_9PEZI</name>
<sequence>MHCYLALGIALLPSALGFPHLARLDSRVPGNHSQPSHEAGSKNSTLKPNHFTWSPPGKGDVRAPCPTLNTLANHGFLPHSGRNITLDDIVRGFKDGMNIATDLAAGTFETALGANPIPNATVSTHSAGDEFFTDASQYFDLDMLNVHNFIEHDGSLSRRDAYIDSSNRFDEGTFDNFLSYFGDDTVLGVNATANARARHAYDMSKFNSGFTITEDAFPVILGENAMMMVVWGSVEQPGANREFFEYFFPPATRPYVVFPHRAGAYDSGSEADDYNTDASSYGEDSEEEMADGDEANSMKDDLDIGVSEKSKPGNGTSRVKKTTGRDDYSKHRDKWPMVRDAGYHIAHPPSMFFKEVTSSPRPNSTHKGKGKNKNQQNISLASEGPDSSGKPLKDLQRAWMNKSYGALFRNNNNRLREDGPMNCYTAFGGKAGWFLENEGLHPNFSSGMVDLLHDTTGKVVCPQTIEERQIVRCDENFGEHLHGNPDGRYSIACSHKHVPSDFKHEYRLERDFLFCHECASHQHQELTSDQESGIQNGALAPMCEGCAVKYATSEEIGFGTLDCDCDLEPNCLEHRKPVLEGLHSSLVAFSKKHRTNRRRGAHDQPSDGRPATKCPACCKNTPPPVGTHFAYMCVACSGAVVLPPPADAHAWQTGRPGQLQGFIVALGRPSSHANLERVRNKEWLAIMEAYIQGWEATNGPCQICLDEAAAVDDAASAPPPATASSAAGAKRKRVAAVDDATQHLAAPKRRELEAEGKARAGGEAPVRPGS</sequence>
<keyword evidence="2" id="KW-0575">Peroxidase</keyword>
<accession>A0ABR3SVF5</accession>
<keyword evidence="12" id="KW-1185">Reference proteome</keyword>
<proteinExistence type="inferred from homology"/>
<evidence type="ECO:0000256" key="8">
    <source>
        <dbReference type="SAM" id="MobiDB-lite"/>
    </source>
</evidence>
<dbReference type="PROSITE" id="PS51405">
    <property type="entry name" value="HEME_HALOPEROXIDASE"/>
    <property type="match status" value="1"/>
</dbReference>
<evidence type="ECO:0000256" key="3">
    <source>
        <dbReference type="ARBA" id="ARBA00022617"/>
    </source>
</evidence>
<evidence type="ECO:0000313" key="11">
    <source>
        <dbReference type="EMBL" id="KAL1630554.1"/>
    </source>
</evidence>
<keyword evidence="9" id="KW-0732">Signal</keyword>
<gene>
    <name evidence="11" type="ORF">SLS56_004828</name>
</gene>
<feature type="compositionally biased region" description="Low complexity" evidence="8">
    <location>
        <begin position="715"/>
        <end position="728"/>
    </location>
</feature>
<comment type="similarity">
    <text evidence="7">Belongs to the chloroperoxidase family.</text>
</comment>
<keyword evidence="5" id="KW-0560">Oxidoreductase</keyword>
<evidence type="ECO:0000313" key="12">
    <source>
        <dbReference type="Proteomes" id="UP001521116"/>
    </source>
</evidence>
<dbReference type="Pfam" id="PF01328">
    <property type="entry name" value="Peroxidase_2"/>
    <property type="match status" value="1"/>
</dbReference>
<evidence type="ECO:0000256" key="6">
    <source>
        <dbReference type="ARBA" id="ARBA00023004"/>
    </source>
</evidence>
<protein>
    <recommendedName>
        <fullName evidence="10">Heme haloperoxidase family profile domain-containing protein</fullName>
    </recommendedName>
</protein>
<dbReference type="Gene3D" id="1.10.489.10">
    <property type="entry name" value="Chloroperoxidase-like"/>
    <property type="match status" value="1"/>
</dbReference>
<feature type="region of interest" description="Disordered" evidence="8">
    <location>
        <begin position="592"/>
        <end position="612"/>
    </location>
</feature>
<feature type="region of interest" description="Disordered" evidence="8">
    <location>
        <begin position="267"/>
        <end position="332"/>
    </location>
</feature>
<dbReference type="PANTHER" id="PTHR33577:SF7">
    <property type="entry name" value="HEME HALOPEROXIDASE FAMILY PROFILE DOMAIN-CONTAINING PROTEIN"/>
    <property type="match status" value="1"/>
</dbReference>
<keyword evidence="6" id="KW-0408">Iron</keyword>
<reference evidence="11 12" key="1">
    <citation type="submission" date="2024-02" db="EMBL/GenBank/DDBJ databases">
        <title>De novo assembly and annotation of 12 fungi associated with fruit tree decline syndrome in Ontario, Canada.</title>
        <authorList>
            <person name="Sulman M."/>
            <person name="Ellouze W."/>
            <person name="Ilyukhin E."/>
        </authorList>
    </citation>
    <scope>NUCLEOTIDE SEQUENCE [LARGE SCALE GENOMIC DNA]</scope>
    <source>
        <strain evidence="11 12">M1-105</strain>
    </source>
</reference>
<dbReference type="SUPFAM" id="SSF47571">
    <property type="entry name" value="Cloroperoxidase"/>
    <property type="match status" value="1"/>
</dbReference>
<dbReference type="EMBL" id="JAJVDC020000045">
    <property type="protein sequence ID" value="KAL1630554.1"/>
    <property type="molecule type" value="Genomic_DNA"/>
</dbReference>
<evidence type="ECO:0000256" key="2">
    <source>
        <dbReference type="ARBA" id="ARBA00022559"/>
    </source>
</evidence>
<comment type="caution">
    <text evidence="11">The sequence shown here is derived from an EMBL/GenBank/DDBJ whole genome shotgun (WGS) entry which is preliminary data.</text>
</comment>
<evidence type="ECO:0000256" key="1">
    <source>
        <dbReference type="ARBA" id="ARBA00001970"/>
    </source>
</evidence>
<organism evidence="11 12">
    <name type="scientific">Neofusicoccum ribis</name>
    <dbReference type="NCBI Taxonomy" id="45134"/>
    <lineage>
        <taxon>Eukaryota</taxon>
        <taxon>Fungi</taxon>
        <taxon>Dikarya</taxon>
        <taxon>Ascomycota</taxon>
        <taxon>Pezizomycotina</taxon>
        <taxon>Dothideomycetes</taxon>
        <taxon>Dothideomycetes incertae sedis</taxon>
        <taxon>Botryosphaeriales</taxon>
        <taxon>Botryosphaeriaceae</taxon>
        <taxon>Neofusicoccum</taxon>
    </lineage>
</organism>
<feature type="compositionally biased region" description="Basic and acidic residues" evidence="8">
    <location>
        <begin position="296"/>
        <end position="311"/>
    </location>
</feature>
<evidence type="ECO:0000256" key="7">
    <source>
        <dbReference type="ARBA" id="ARBA00025795"/>
    </source>
</evidence>
<dbReference type="InterPro" id="IPR036851">
    <property type="entry name" value="Chloroperoxidase-like_sf"/>
</dbReference>
<dbReference type="InterPro" id="IPR000028">
    <property type="entry name" value="Chloroperoxidase"/>
</dbReference>
<feature type="region of interest" description="Disordered" evidence="8">
    <location>
        <begin position="353"/>
        <end position="393"/>
    </location>
</feature>
<feature type="region of interest" description="Disordered" evidence="8">
    <location>
        <begin position="715"/>
        <end position="770"/>
    </location>
</feature>
<keyword evidence="3" id="KW-0349">Heme</keyword>
<feature type="compositionally biased region" description="Acidic residues" evidence="8">
    <location>
        <begin position="283"/>
        <end position="294"/>
    </location>
</feature>
<feature type="compositionally biased region" description="Basic and acidic residues" evidence="8">
    <location>
        <begin position="748"/>
        <end position="760"/>
    </location>
</feature>
<dbReference type="Proteomes" id="UP001521116">
    <property type="component" value="Unassembled WGS sequence"/>
</dbReference>
<dbReference type="PANTHER" id="PTHR33577">
    <property type="entry name" value="STERIGMATOCYSTIN BIOSYNTHESIS PEROXIDASE STCC-RELATED"/>
    <property type="match status" value="1"/>
</dbReference>
<evidence type="ECO:0000256" key="5">
    <source>
        <dbReference type="ARBA" id="ARBA00023002"/>
    </source>
</evidence>
<evidence type="ECO:0000259" key="10">
    <source>
        <dbReference type="PROSITE" id="PS51405"/>
    </source>
</evidence>
<keyword evidence="4" id="KW-0479">Metal-binding</keyword>
<feature type="signal peptide" evidence="9">
    <location>
        <begin position="1"/>
        <end position="17"/>
    </location>
</feature>
<evidence type="ECO:0000256" key="9">
    <source>
        <dbReference type="SAM" id="SignalP"/>
    </source>
</evidence>
<evidence type="ECO:0000256" key="4">
    <source>
        <dbReference type="ARBA" id="ARBA00022723"/>
    </source>
</evidence>
<feature type="compositionally biased region" description="Polar residues" evidence="8">
    <location>
        <begin position="31"/>
        <end position="47"/>
    </location>
</feature>
<feature type="region of interest" description="Disordered" evidence="8">
    <location>
        <begin position="27"/>
        <end position="59"/>
    </location>
</feature>
<feature type="compositionally biased region" description="Basic and acidic residues" evidence="8">
    <location>
        <begin position="323"/>
        <end position="332"/>
    </location>
</feature>